<name>A0A9Q1CPF9_HOLLE</name>
<dbReference type="EMBL" id="JAIZAY010000001">
    <property type="protein sequence ID" value="KAJ8048651.1"/>
    <property type="molecule type" value="Genomic_DNA"/>
</dbReference>
<sequence length="74" mass="8526">MLKTTTRAEKQMPPNHHSLVKHIKRANFQGRIYKKSLQQCQDLPSPVGSGWKIENGTLIIDWMDLPPAPTVFWN</sequence>
<dbReference type="OrthoDB" id="7327516at2759"/>
<protein>
    <submittedName>
        <fullName evidence="1">Uncharacterized protein</fullName>
    </submittedName>
</protein>
<gene>
    <name evidence="1" type="ORF">HOLleu_01050</name>
</gene>
<keyword evidence="2" id="KW-1185">Reference proteome</keyword>
<dbReference type="Proteomes" id="UP001152320">
    <property type="component" value="Chromosome 1"/>
</dbReference>
<evidence type="ECO:0000313" key="1">
    <source>
        <dbReference type="EMBL" id="KAJ8048651.1"/>
    </source>
</evidence>
<proteinExistence type="predicted"/>
<evidence type="ECO:0000313" key="2">
    <source>
        <dbReference type="Proteomes" id="UP001152320"/>
    </source>
</evidence>
<reference evidence="1" key="1">
    <citation type="submission" date="2021-10" db="EMBL/GenBank/DDBJ databases">
        <title>Tropical sea cucumber genome reveals ecological adaptation and Cuvierian tubules defense mechanism.</title>
        <authorList>
            <person name="Chen T."/>
        </authorList>
    </citation>
    <scope>NUCLEOTIDE SEQUENCE</scope>
    <source>
        <strain evidence="1">Nanhai2018</strain>
        <tissue evidence="1">Muscle</tissue>
    </source>
</reference>
<comment type="caution">
    <text evidence="1">The sequence shown here is derived from an EMBL/GenBank/DDBJ whole genome shotgun (WGS) entry which is preliminary data.</text>
</comment>
<dbReference type="AlphaFoldDB" id="A0A9Q1CPF9"/>
<organism evidence="1 2">
    <name type="scientific">Holothuria leucospilota</name>
    <name type="common">Black long sea cucumber</name>
    <name type="synonym">Mertensiothuria leucospilota</name>
    <dbReference type="NCBI Taxonomy" id="206669"/>
    <lineage>
        <taxon>Eukaryota</taxon>
        <taxon>Metazoa</taxon>
        <taxon>Echinodermata</taxon>
        <taxon>Eleutherozoa</taxon>
        <taxon>Echinozoa</taxon>
        <taxon>Holothuroidea</taxon>
        <taxon>Aspidochirotacea</taxon>
        <taxon>Aspidochirotida</taxon>
        <taxon>Holothuriidae</taxon>
        <taxon>Holothuria</taxon>
    </lineage>
</organism>
<accession>A0A9Q1CPF9</accession>